<proteinExistence type="predicted"/>
<keyword evidence="3" id="KW-0472">Membrane</keyword>
<dbReference type="Pfam" id="PF14257">
    <property type="entry name" value="DUF4349"/>
    <property type="match status" value="1"/>
</dbReference>
<feature type="compositionally biased region" description="Low complexity" evidence="2">
    <location>
        <begin position="328"/>
        <end position="337"/>
    </location>
</feature>
<accession>A0A223S8I3</accession>
<evidence type="ECO:0000256" key="1">
    <source>
        <dbReference type="SAM" id="Coils"/>
    </source>
</evidence>
<dbReference type="Proteomes" id="UP000215005">
    <property type="component" value="Chromosome"/>
</dbReference>
<keyword evidence="3" id="KW-1133">Transmembrane helix</keyword>
<reference evidence="5 6" key="1">
    <citation type="submission" date="2017-08" db="EMBL/GenBank/DDBJ databases">
        <title>The complete genome sequence of Nocardiopsis gilva YIM 90087.</title>
        <authorList>
            <person name="Yin M."/>
            <person name="Tang S."/>
        </authorList>
    </citation>
    <scope>NUCLEOTIDE SEQUENCE [LARGE SCALE GENOMIC DNA]</scope>
    <source>
        <strain evidence="5 6">YIM 90087</strain>
    </source>
</reference>
<protein>
    <recommendedName>
        <fullName evidence="4">DUF4349 domain-containing protein</fullName>
    </recommendedName>
</protein>
<keyword evidence="3" id="KW-0812">Transmembrane</keyword>
<feature type="transmembrane region" description="Helical" evidence="3">
    <location>
        <begin position="300"/>
        <end position="319"/>
    </location>
</feature>
<keyword evidence="6" id="KW-1185">Reference proteome</keyword>
<dbReference type="KEGG" id="ngv:CDO52_17920"/>
<organism evidence="5 6">
    <name type="scientific">Nocardiopsis gilva YIM 90087</name>
    <dbReference type="NCBI Taxonomy" id="1235441"/>
    <lineage>
        <taxon>Bacteria</taxon>
        <taxon>Bacillati</taxon>
        <taxon>Actinomycetota</taxon>
        <taxon>Actinomycetes</taxon>
        <taxon>Streptosporangiales</taxon>
        <taxon>Nocardiopsidaceae</taxon>
        <taxon>Nocardiopsis</taxon>
    </lineage>
</organism>
<evidence type="ECO:0000256" key="2">
    <source>
        <dbReference type="SAM" id="MobiDB-lite"/>
    </source>
</evidence>
<evidence type="ECO:0000256" key="3">
    <source>
        <dbReference type="SAM" id="Phobius"/>
    </source>
</evidence>
<dbReference type="AlphaFoldDB" id="A0A223S8I3"/>
<dbReference type="EMBL" id="CP022753">
    <property type="protein sequence ID" value="ASU84426.1"/>
    <property type="molecule type" value="Genomic_DNA"/>
</dbReference>
<feature type="coiled-coil region" evidence="1">
    <location>
        <begin position="199"/>
        <end position="249"/>
    </location>
</feature>
<keyword evidence="1" id="KW-0175">Coiled coil</keyword>
<feature type="domain" description="DUF4349" evidence="4">
    <location>
        <begin position="106"/>
        <end position="312"/>
    </location>
</feature>
<evidence type="ECO:0000313" key="5">
    <source>
        <dbReference type="EMBL" id="ASU84426.1"/>
    </source>
</evidence>
<feature type="compositionally biased region" description="Low complexity" evidence="2">
    <location>
        <begin position="79"/>
        <end position="95"/>
    </location>
</feature>
<evidence type="ECO:0000259" key="4">
    <source>
        <dbReference type="Pfam" id="PF14257"/>
    </source>
</evidence>
<evidence type="ECO:0000313" key="6">
    <source>
        <dbReference type="Proteomes" id="UP000215005"/>
    </source>
</evidence>
<feature type="region of interest" description="Disordered" evidence="2">
    <location>
        <begin position="49"/>
        <end position="95"/>
    </location>
</feature>
<dbReference type="InterPro" id="IPR025645">
    <property type="entry name" value="DUF4349"/>
</dbReference>
<sequence>MGTPQRPWNASRRRGMKAAVVKPGRGRAAAATITASLAIALLAGCSEATNEYSTETEDTAARDAAPQAPGGENADGRAEAGAPADEGGASEGGSDVTNLAIENQKRAVVYTADLEVEVPHVQEAVSAAKDLVTDVGGHVGSENIGTGAGDAPRASLRLRVPQDHYEDTLEDLAELGKRESLDREAVDVTEEVADVDSRVKSAKASLKRLRALLDEAEDVKDILDVEREIDSRQAELESLQARQAALADQTSLGTVNLELTPPPGKVEKDDTGSLGFLGGLKEGWTAFTALLEGLAAGVGWALPFLVTLLVLASPAVLWWRRRRARRANSASAPQAQPVPTVPHREDEGTASDGPTPGTTSETAYTGDPDTPGEDRS</sequence>
<feature type="region of interest" description="Disordered" evidence="2">
    <location>
        <begin position="1"/>
        <end position="25"/>
    </location>
</feature>
<gene>
    <name evidence="5" type="ORF">CDO52_17920</name>
</gene>
<name>A0A223S8I3_9ACTN</name>
<feature type="region of interest" description="Disordered" evidence="2">
    <location>
        <begin position="328"/>
        <end position="376"/>
    </location>
</feature>